<evidence type="ECO:0000313" key="1">
    <source>
        <dbReference type="EMBL" id="VXC23411.1"/>
    </source>
</evidence>
<dbReference type="Gene3D" id="3.30.160.390">
    <property type="entry name" value="Integrase, DNA-binding domain"/>
    <property type="match status" value="1"/>
</dbReference>
<dbReference type="Proteomes" id="UP000433737">
    <property type="component" value="Unassembled WGS sequence"/>
</dbReference>
<proteinExistence type="predicted"/>
<evidence type="ECO:0000313" key="2">
    <source>
        <dbReference type="Proteomes" id="UP000433737"/>
    </source>
</evidence>
<sequence>MCDLILQLSKSSIYSTKPLALSGNGKHSFFNGTHEKRYNVNDRDDLYVVVNPAGSISFRYHYSINRTQETISFDR</sequence>
<dbReference type="InterPro" id="IPR038488">
    <property type="entry name" value="Integrase_DNA-bd_sf"/>
</dbReference>
<comment type="caution">
    <text evidence="1">The sequence shown here is derived from an EMBL/GenBank/DDBJ whole genome shotgun (WGS) entry which is preliminary data.</text>
</comment>
<accession>A0AAX3J959</accession>
<reference evidence="1 2" key="1">
    <citation type="submission" date="2019-10" db="EMBL/GenBank/DDBJ databases">
        <authorList>
            <person name="Karimi E."/>
        </authorList>
    </citation>
    <scope>NUCLEOTIDE SEQUENCE [LARGE SCALE GENOMIC DNA]</scope>
    <source>
        <strain evidence="1">Pantoea sp. 111</strain>
    </source>
</reference>
<organism evidence="1 2">
    <name type="scientific">Pantoea brenneri</name>
    <dbReference type="NCBI Taxonomy" id="472694"/>
    <lineage>
        <taxon>Bacteria</taxon>
        <taxon>Pseudomonadati</taxon>
        <taxon>Pseudomonadota</taxon>
        <taxon>Gammaproteobacteria</taxon>
        <taxon>Enterobacterales</taxon>
        <taxon>Erwiniaceae</taxon>
        <taxon>Pantoea</taxon>
    </lineage>
</organism>
<name>A0AAX3J959_9GAMM</name>
<protein>
    <recommendedName>
        <fullName evidence="3">Integrase</fullName>
    </recommendedName>
</protein>
<dbReference type="EMBL" id="CABWMH010000021">
    <property type="protein sequence ID" value="VXC23411.1"/>
    <property type="molecule type" value="Genomic_DNA"/>
</dbReference>
<evidence type="ECO:0008006" key="3">
    <source>
        <dbReference type="Google" id="ProtNLM"/>
    </source>
</evidence>
<dbReference type="AlphaFoldDB" id="A0AAX3J959"/>
<gene>
    <name evidence="1" type="ORF">PANT111_280001</name>
</gene>